<feature type="transmembrane region" description="Helical" evidence="6">
    <location>
        <begin position="52"/>
        <end position="71"/>
    </location>
</feature>
<organism evidence="7 8">
    <name type="scientific">Robiginitalea aurantiaca</name>
    <dbReference type="NCBI Taxonomy" id="3056915"/>
    <lineage>
        <taxon>Bacteria</taxon>
        <taxon>Pseudomonadati</taxon>
        <taxon>Bacteroidota</taxon>
        <taxon>Flavobacteriia</taxon>
        <taxon>Flavobacteriales</taxon>
        <taxon>Flavobacteriaceae</taxon>
        <taxon>Robiginitalea</taxon>
    </lineage>
</organism>
<keyword evidence="4 6" id="KW-1133">Transmembrane helix</keyword>
<keyword evidence="2" id="KW-1003">Cell membrane</keyword>
<keyword evidence="3 6" id="KW-0812">Transmembrane</keyword>
<proteinExistence type="predicted"/>
<feature type="transmembrane region" description="Helical" evidence="6">
    <location>
        <begin position="389"/>
        <end position="409"/>
    </location>
</feature>
<feature type="transmembrane region" description="Helical" evidence="6">
    <location>
        <begin position="331"/>
        <end position="353"/>
    </location>
</feature>
<comment type="subcellular location">
    <subcellularLocation>
        <location evidence="1">Cell membrane</location>
        <topology evidence="1">Multi-pass membrane protein</topology>
    </subcellularLocation>
</comment>
<evidence type="ECO:0000256" key="5">
    <source>
        <dbReference type="ARBA" id="ARBA00023136"/>
    </source>
</evidence>
<name>A0ABT7WAF5_9FLAO</name>
<evidence type="ECO:0000256" key="1">
    <source>
        <dbReference type="ARBA" id="ARBA00004651"/>
    </source>
</evidence>
<dbReference type="RefSeq" id="WP_289723266.1">
    <property type="nucleotide sequence ID" value="NZ_JAUDUY010000001.1"/>
</dbReference>
<dbReference type="PANTHER" id="PTHR30250:SF11">
    <property type="entry name" value="O-ANTIGEN TRANSPORTER-RELATED"/>
    <property type="match status" value="1"/>
</dbReference>
<evidence type="ECO:0000256" key="4">
    <source>
        <dbReference type="ARBA" id="ARBA00022989"/>
    </source>
</evidence>
<evidence type="ECO:0000256" key="6">
    <source>
        <dbReference type="SAM" id="Phobius"/>
    </source>
</evidence>
<accession>A0ABT7WAF5</accession>
<feature type="transmembrane region" description="Helical" evidence="6">
    <location>
        <begin position="365"/>
        <end position="383"/>
    </location>
</feature>
<evidence type="ECO:0000256" key="3">
    <source>
        <dbReference type="ARBA" id="ARBA00022692"/>
    </source>
</evidence>
<gene>
    <name evidence="7" type="ORF">QU605_00330</name>
</gene>
<dbReference type="Pfam" id="PF01943">
    <property type="entry name" value="Polysacc_synt"/>
    <property type="match status" value="1"/>
</dbReference>
<feature type="transmembrane region" description="Helical" evidence="6">
    <location>
        <begin position="92"/>
        <end position="112"/>
    </location>
</feature>
<evidence type="ECO:0000313" key="8">
    <source>
        <dbReference type="Proteomes" id="UP001174839"/>
    </source>
</evidence>
<dbReference type="PANTHER" id="PTHR30250">
    <property type="entry name" value="PST FAMILY PREDICTED COLANIC ACID TRANSPORTER"/>
    <property type="match status" value="1"/>
</dbReference>
<feature type="transmembrane region" description="Helical" evidence="6">
    <location>
        <begin position="182"/>
        <end position="200"/>
    </location>
</feature>
<dbReference type="Proteomes" id="UP001174839">
    <property type="component" value="Unassembled WGS sequence"/>
</dbReference>
<sequence length="440" mass="49714">MFKRGIDNLKKYGSANPLSKNILLYSFGSLGSRAINFAIYPILTFYLLKEDLGFYDVVVNTIFLVIPLATLQYADGIYRVILPLDDEVRKKGIIAGGFNFITMSSLVILAILVAAISWIFPLRFGGLIFLMAFFFGINQSTKQIVRGLKKNVQYVAGDILYSLVFILILALTLIVLKLGLKGVFIAFIVANLLSFTYLIFSSGMRRYLDFKQMPQVVELKPILNYSTPLIPNTLSWWLVGSANTYIIIAILGLEFNGIYAVAYKISSVIYLLNRVFNLAWQDQLIASDQEESLYNSKIFNRLTLTLLTLAIVLTIVMKPLLHLVVEETYFIVWKYVPFLILAAVLSSISAYFGAFYLKWQTTRKIFISTLIGAFIAIICSIVLTKNFGLIGTSTSMAIGFGTVFLYRYLDTKARLKLHLSIYIPFLLLLFVFAIILSYYI</sequence>
<dbReference type="EMBL" id="JAUDUY010000001">
    <property type="protein sequence ID" value="MDM9629897.1"/>
    <property type="molecule type" value="Genomic_DNA"/>
</dbReference>
<evidence type="ECO:0000256" key="2">
    <source>
        <dbReference type="ARBA" id="ARBA00022475"/>
    </source>
</evidence>
<keyword evidence="8" id="KW-1185">Reference proteome</keyword>
<feature type="transmembrane region" description="Helical" evidence="6">
    <location>
        <begin position="302"/>
        <end position="325"/>
    </location>
</feature>
<feature type="transmembrane region" description="Helical" evidence="6">
    <location>
        <begin position="118"/>
        <end position="138"/>
    </location>
</feature>
<keyword evidence="5 6" id="KW-0472">Membrane</keyword>
<evidence type="ECO:0000313" key="7">
    <source>
        <dbReference type="EMBL" id="MDM9629897.1"/>
    </source>
</evidence>
<reference evidence="7" key="1">
    <citation type="submission" date="2023-06" db="EMBL/GenBank/DDBJ databases">
        <title>Robiginitalea aurantiacus sp. nov. and Algoriphagus sediminis sp. nov., isolated from coastal sediment.</title>
        <authorList>
            <person name="Zhou Z.Y."/>
            <person name="An J."/>
            <person name="Jia Y.W."/>
            <person name="Du Z.J."/>
        </authorList>
    </citation>
    <scope>NUCLEOTIDE SEQUENCE</scope>
    <source>
        <strain evidence="7">M39</strain>
    </source>
</reference>
<protein>
    <submittedName>
        <fullName evidence="7">Oligosaccharide flippase family protein</fullName>
    </submittedName>
</protein>
<feature type="transmembrane region" description="Helical" evidence="6">
    <location>
        <begin position="421"/>
        <end position="439"/>
    </location>
</feature>
<feature type="transmembrane region" description="Helical" evidence="6">
    <location>
        <begin position="159"/>
        <end position="176"/>
    </location>
</feature>
<dbReference type="InterPro" id="IPR050833">
    <property type="entry name" value="Poly_Biosynth_Transport"/>
</dbReference>
<feature type="transmembrane region" description="Helical" evidence="6">
    <location>
        <begin position="21"/>
        <end position="46"/>
    </location>
</feature>
<dbReference type="InterPro" id="IPR002797">
    <property type="entry name" value="Polysacc_synth"/>
</dbReference>
<comment type="caution">
    <text evidence="7">The sequence shown here is derived from an EMBL/GenBank/DDBJ whole genome shotgun (WGS) entry which is preliminary data.</text>
</comment>